<name>A0ABU5Q7L3_9BACT</name>
<reference evidence="1 2" key="1">
    <citation type="submission" date="2023-12" db="EMBL/GenBank/DDBJ databases">
        <title>Novel species of the genus Arcicella isolated from rivers.</title>
        <authorList>
            <person name="Lu H."/>
        </authorList>
    </citation>
    <scope>NUCLEOTIDE SEQUENCE [LARGE SCALE GENOMIC DNA]</scope>
    <source>
        <strain evidence="1 2">KCTC 23307</strain>
    </source>
</reference>
<organism evidence="1 2">
    <name type="scientific">Arcicella rigui</name>
    <dbReference type="NCBI Taxonomy" id="797020"/>
    <lineage>
        <taxon>Bacteria</taxon>
        <taxon>Pseudomonadati</taxon>
        <taxon>Bacteroidota</taxon>
        <taxon>Cytophagia</taxon>
        <taxon>Cytophagales</taxon>
        <taxon>Flectobacillaceae</taxon>
        <taxon>Arcicella</taxon>
    </lineage>
</organism>
<keyword evidence="2" id="KW-1185">Reference proteome</keyword>
<evidence type="ECO:0008006" key="3">
    <source>
        <dbReference type="Google" id="ProtNLM"/>
    </source>
</evidence>
<gene>
    <name evidence="1" type="ORF">VB248_06815</name>
</gene>
<proteinExistence type="predicted"/>
<sequence length="77" mass="8693">MYTAINGVYENGQFTLQETPPTTKKSKVLIMFLEEITSNTSEEITKAKGVRLGVLANKGYNIPDDFNMPLDDLKDYM</sequence>
<comment type="caution">
    <text evidence="1">The sequence shown here is derived from an EMBL/GenBank/DDBJ whole genome shotgun (WGS) entry which is preliminary data.</text>
</comment>
<evidence type="ECO:0000313" key="1">
    <source>
        <dbReference type="EMBL" id="MEA5138835.1"/>
    </source>
</evidence>
<dbReference type="RefSeq" id="WP_323295999.1">
    <property type="nucleotide sequence ID" value="NZ_JAYFUM010000007.1"/>
</dbReference>
<accession>A0ABU5Q7L3</accession>
<evidence type="ECO:0000313" key="2">
    <source>
        <dbReference type="Proteomes" id="UP001302949"/>
    </source>
</evidence>
<dbReference type="Proteomes" id="UP001302949">
    <property type="component" value="Unassembled WGS sequence"/>
</dbReference>
<protein>
    <recommendedName>
        <fullName evidence="3">DUF2281 domain-containing protein</fullName>
    </recommendedName>
</protein>
<dbReference type="EMBL" id="JAYFUM010000007">
    <property type="protein sequence ID" value="MEA5138835.1"/>
    <property type="molecule type" value="Genomic_DNA"/>
</dbReference>